<evidence type="ECO:0000313" key="2">
    <source>
        <dbReference type="EMBL" id="SDX31137.1"/>
    </source>
</evidence>
<comment type="caution">
    <text evidence="2">The sequence shown here is derived from an EMBL/GenBank/DDBJ whole genome shotgun (WGS) entry which is preliminary data.</text>
</comment>
<sequence>MEFFLFVVMLSVVSFCMAVLCYGLTLRFFKGSKVVQYILTPLCVVGWDFLVVIQGEPLRWVLAALPILAVVGLFLYARKKYEENPEPMELARRQNGFTPDRKMRRYQKRNQKKVKK</sequence>
<accession>A0A1H3AN83</accession>
<keyword evidence="1" id="KW-1133">Transmembrane helix</keyword>
<feature type="transmembrane region" description="Helical" evidence="1">
    <location>
        <begin position="6"/>
        <end position="25"/>
    </location>
</feature>
<proteinExistence type="predicted"/>
<keyword evidence="1" id="KW-0472">Membrane</keyword>
<keyword evidence="1" id="KW-0812">Transmembrane</keyword>
<dbReference type="EMBL" id="FNOP01000021">
    <property type="protein sequence ID" value="SDX31137.1"/>
    <property type="molecule type" value="Genomic_DNA"/>
</dbReference>
<evidence type="ECO:0000256" key="1">
    <source>
        <dbReference type="SAM" id="Phobius"/>
    </source>
</evidence>
<evidence type="ECO:0000313" key="3">
    <source>
        <dbReference type="Proteomes" id="UP000182379"/>
    </source>
</evidence>
<feature type="transmembrane region" description="Helical" evidence="1">
    <location>
        <begin position="60"/>
        <end position="77"/>
    </location>
</feature>
<name>A0A1H3AN83_ACIFE</name>
<gene>
    <name evidence="2" type="ORF">SAMN05216495_12127</name>
</gene>
<organism evidence="2 3">
    <name type="scientific">Acidaminococcus fermentans</name>
    <dbReference type="NCBI Taxonomy" id="905"/>
    <lineage>
        <taxon>Bacteria</taxon>
        <taxon>Bacillati</taxon>
        <taxon>Bacillota</taxon>
        <taxon>Negativicutes</taxon>
        <taxon>Acidaminococcales</taxon>
        <taxon>Acidaminococcaceae</taxon>
        <taxon>Acidaminococcus</taxon>
    </lineage>
</organism>
<dbReference type="AlphaFoldDB" id="A0A1H3AN83"/>
<dbReference type="Proteomes" id="UP000182379">
    <property type="component" value="Unassembled WGS sequence"/>
</dbReference>
<reference evidence="2 3" key="1">
    <citation type="submission" date="2016-10" db="EMBL/GenBank/DDBJ databases">
        <authorList>
            <person name="Varghese N."/>
            <person name="Submissions S."/>
        </authorList>
    </citation>
    <scope>NUCLEOTIDE SEQUENCE [LARGE SCALE GENOMIC DNA]</scope>
    <source>
        <strain evidence="2 3">WCC6</strain>
    </source>
</reference>
<dbReference type="RefSeq" id="WP_074708285.1">
    <property type="nucleotide sequence ID" value="NZ_CBCSNF010000025.1"/>
</dbReference>
<protein>
    <submittedName>
        <fullName evidence="2">Uncharacterized protein</fullName>
    </submittedName>
</protein>
<feature type="transmembrane region" description="Helical" evidence="1">
    <location>
        <begin position="37"/>
        <end position="54"/>
    </location>
</feature>